<sequence>MSEQAHELDLCVTQNSQTANPTTHYNTPKQALAEFVTEARICGDVPTTSKRWPPEASVRFTTMRENILRGCNALQQQRAIGRGILDALSEARPSFASARWRRTSDRYRFDDWLLDPGLAGKPVVIGPTVRTKSIAEKHDASQESLTIGFNAGRNRAAGLRTLDHDHAHTSLPETRICRVKGPAGWSALSSVRGDLGGIAPGVVVRAKGSLLVTTLLQPAGFLLGEFLGYCGLSPQN</sequence>
<accession>A0ABS0PN21</accession>
<keyword evidence="2" id="KW-1185">Reference proteome</keyword>
<dbReference type="Proteomes" id="UP000807370">
    <property type="component" value="Unassembled WGS sequence"/>
</dbReference>
<evidence type="ECO:0000313" key="1">
    <source>
        <dbReference type="EMBL" id="MBH5398239.1"/>
    </source>
</evidence>
<gene>
    <name evidence="1" type="ORF">HZZ13_10605</name>
</gene>
<reference evidence="1 2" key="1">
    <citation type="submission" date="2020-07" db="EMBL/GenBank/DDBJ databases">
        <title>Bradyrhizobium diversity isolated from nodules of indigenous legumes of Western Australia.</title>
        <authorList>
            <person name="Klepa M.S."/>
        </authorList>
    </citation>
    <scope>NUCLEOTIDE SEQUENCE [LARGE SCALE GENOMIC DNA]</scope>
    <source>
        <strain evidence="1 2">CNPSo 4010</strain>
    </source>
</reference>
<comment type="caution">
    <text evidence="1">The sequence shown here is derived from an EMBL/GenBank/DDBJ whole genome shotgun (WGS) entry which is preliminary data.</text>
</comment>
<protein>
    <submittedName>
        <fullName evidence="1">Uncharacterized protein</fullName>
    </submittedName>
</protein>
<proteinExistence type="predicted"/>
<evidence type="ECO:0000313" key="2">
    <source>
        <dbReference type="Proteomes" id="UP000807370"/>
    </source>
</evidence>
<organism evidence="1 2">
    <name type="scientific">Bradyrhizobium agreste</name>
    <dbReference type="NCBI Taxonomy" id="2751811"/>
    <lineage>
        <taxon>Bacteria</taxon>
        <taxon>Pseudomonadati</taxon>
        <taxon>Pseudomonadota</taxon>
        <taxon>Alphaproteobacteria</taxon>
        <taxon>Hyphomicrobiales</taxon>
        <taxon>Nitrobacteraceae</taxon>
        <taxon>Bradyrhizobium</taxon>
    </lineage>
</organism>
<name>A0ABS0PN21_9BRAD</name>
<dbReference type="EMBL" id="JACCHP010000006">
    <property type="protein sequence ID" value="MBH5398239.1"/>
    <property type="molecule type" value="Genomic_DNA"/>
</dbReference>